<dbReference type="AlphaFoldDB" id="A0A8J8YIG6"/>
<dbReference type="EMBL" id="NCVQ01000004">
    <property type="protein sequence ID" value="PWZ33210.1"/>
    <property type="molecule type" value="Genomic_DNA"/>
</dbReference>
<evidence type="ECO:0000313" key="1">
    <source>
        <dbReference type="EMBL" id="PWZ33210.1"/>
    </source>
</evidence>
<protein>
    <submittedName>
        <fullName evidence="1">Uncharacterized protein</fullName>
    </submittedName>
</protein>
<gene>
    <name evidence="1" type="ORF">Zm00014a_029048</name>
</gene>
<dbReference type="HOGENOM" id="CLU_1498447_0_0_1"/>
<comment type="caution">
    <text evidence="1">The sequence shown here is derived from an EMBL/GenBank/DDBJ whole genome shotgun (WGS) entry which is preliminary data.</text>
</comment>
<reference evidence="1" key="1">
    <citation type="journal article" date="2018" name="Nat. Genet.">
        <title>Extensive intraspecific gene order and gene structural variations between Mo17 and other maize genomes.</title>
        <authorList>
            <person name="Sun S."/>
            <person name="Zhou Y."/>
            <person name="Chen J."/>
            <person name="Shi J."/>
            <person name="Zhao H."/>
            <person name="Zhao H."/>
            <person name="Song W."/>
            <person name="Zhang M."/>
            <person name="Cui Y."/>
            <person name="Dong X."/>
            <person name="Liu H."/>
            <person name="Ma X."/>
            <person name="Jiao Y."/>
            <person name="Wang B."/>
            <person name="Wei X."/>
            <person name="Stein J.C."/>
            <person name="Glaubitz J.C."/>
            <person name="Lu F."/>
            <person name="Yu G."/>
            <person name="Liang C."/>
            <person name="Fengler K."/>
            <person name="Li B."/>
            <person name="Rafalski A."/>
            <person name="Schnable P.S."/>
            <person name="Ware D.H."/>
            <person name="Buckler E.S."/>
            <person name="Lai J."/>
        </authorList>
    </citation>
    <scope>NUCLEOTIDE SEQUENCE [LARGE SCALE GENOMIC DNA]</scope>
    <source>
        <tissue evidence="1">Seedling</tissue>
    </source>
</reference>
<sequence length="180" mass="19159">MAADSRVLLNQLADAPLLPQNQPWSAAVLPQRAEAPGSRSVLPFPGHQASHARKHCSWRTRRAANGLQPLLSTSAERPCLQPMEFQRCLVKSSLHSPSPCLLSHTALQQGALSPARRSKASMGARPLGCPAGSLVPPSASYTARTPGPGVFLFFLSGHGFPRHHSFDSSGGVRPQASMSQ</sequence>
<organism evidence="1">
    <name type="scientific">Zea mays</name>
    <name type="common">Maize</name>
    <dbReference type="NCBI Taxonomy" id="4577"/>
    <lineage>
        <taxon>Eukaryota</taxon>
        <taxon>Viridiplantae</taxon>
        <taxon>Streptophyta</taxon>
        <taxon>Embryophyta</taxon>
        <taxon>Tracheophyta</taxon>
        <taxon>Spermatophyta</taxon>
        <taxon>Magnoliopsida</taxon>
        <taxon>Liliopsida</taxon>
        <taxon>Poales</taxon>
        <taxon>Poaceae</taxon>
        <taxon>PACMAD clade</taxon>
        <taxon>Panicoideae</taxon>
        <taxon>Andropogonodae</taxon>
        <taxon>Andropogoneae</taxon>
        <taxon>Tripsacinae</taxon>
        <taxon>Zea</taxon>
    </lineage>
</organism>
<dbReference type="Proteomes" id="UP000251960">
    <property type="component" value="Chromosome 3"/>
</dbReference>
<proteinExistence type="predicted"/>
<accession>A0A8J8YIG6</accession>
<name>A0A8J8YIG6_MAIZE</name>